<dbReference type="InterPro" id="IPR015424">
    <property type="entry name" value="PyrdxlP-dep_Trfase"/>
</dbReference>
<evidence type="ECO:0000256" key="14">
    <source>
        <dbReference type="ARBA" id="ARBA00047211"/>
    </source>
</evidence>
<dbReference type="InterPro" id="IPR000277">
    <property type="entry name" value="Cys/Met-Metab_PyrdxlP-dep_enz"/>
</dbReference>
<evidence type="ECO:0000256" key="8">
    <source>
        <dbReference type="ARBA" id="ARBA00029853"/>
    </source>
</evidence>
<keyword evidence="7" id="KW-0028">Amino-acid biosynthesis</keyword>
<dbReference type="GO" id="GO:0047982">
    <property type="term" value="F:homocysteine desulfhydrase activity"/>
    <property type="evidence" value="ECO:0007669"/>
    <property type="project" value="UniProtKB-EC"/>
</dbReference>
<dbReference type="GO" id="GO:0019343">
    <property type="term" value="P:cysteine biosynthetic process via cystathionine"/>
    <property type="evidence" value="ECO:0007669"/>
    <property type="project" value="TreeGrafter"/>
</dbReference>
<keyword evidence="20" id="KW-0812">Transmembrane</keyword>
<dbReference type="AlphaFoldDB" id="A0A9W2WMU5"/>
<proteinExistence type="inferred from homology"/>
<gene>
    <name evidence="22" type="primary">CTH</name>
</gene>
<evidence type="ECO:0000256" key="1">
    <source>
        <dbReference type="ARBA" id="ARBA00001933"/>
    </source>
</evidence>
<comment type="catalytic activity">
    <reaction evidence="10">
        <text>L-homoserine = 2-oxobutanoate + NH4(+)</text>
        <dbReference type="Rhea" id="RHEA:24923"/>
        <dbReference type="ChEBI" id="CHEBI:16763"/>
        <dbReference type="ChEBI" id="CHEBI:28938"/>
        <dbReference type="ChEBI" id="CHEBI:57476"/>
        <dbReference type="EC" id="4.4.1.1"/>
    </reaction>
    <physiologicalReaction direction="left-to-right" evidence="10">
        <dbReference type="Rhea" id="RHEA:24924"/>
    </physiologicalReaction>
</comment>
<dbReference type="GO" id="GO:0030170">
    <property type="term" value="F:pyridoxal phosphate binding"/>
    <property type="evidence" value="ECO:0007669"/>
    <property type="project" value="InterPro"/>
</dbReference>
<dbReference type="GO" id="GO:0019346">
    <property type="term" value="P:transsulfuration"/>
    <property type="evidence" value="ECO:0007669"/>
    <property type="project" value="InterPro"/>
</dbReference>
<feature type="transmembrane region" description="Helical" evidence="20">
    <location>
        <begin position="325"/>
        <end position="343"/>
    </location>
</feature>
<keyword evidence="21" id="KW-1185">Reference proteome</keyword>
<dbReference type="FunFam" id="3.40.640.10:FF:000009">
    <property type="entry name" value="Cystathionine gamma-synthase homolog"/>
    <property type="match status" value="1"/>
</dbReference>
<dbReference type="Proteomes" id="UP000248484">
    <property type="component" value="Chromosome 4"/>
</dbReference>
<evidence type="ECO:0000256" key="13">
    <source>
        <dbReference type="ARBA" id="ARBA00047199"/>
    </source>
</evidence>
<dbReference type="PROSITE" id="PS00868">
    <property type="entry name" value="CYS_MET_METAB_PP"/>
    <property type="match status" value="1"/>
</dbReference>
<evidence type="ECO:0000256" key="4">
    <source>
        <dbReference type="ARBA" id="ARBA00012085"/>
    </source>
</evidence>
<dbReference type="EC" id="4.4.1.2" evidence="12"/>
<dbReference type="GO" id="GO:0004123">
    <property type="term" value="F:cystathionine gamma-lyase activity"/>
    <property type="evidence" value="ECO:0007669"/>
    <property type="project" value="TreeGrafter"/>
</dbReference>
<name>A0A9W2WMU5_PHYMC</name>
<evidence type="ECO:0000256" key="6">
    <source>
        <dbReference type="ARBA" id="ARBA00022898"/>
    </source>
</evidence>
<evidence type="ECO:0000256" key="20">
    <source>
        <dbReference type="SAM" id="Phobius"/>
    </source>
</evidence>
<evidence type="ECO:0000256" key="9">
    <source>
        <dbReference type="ARBA" id="ARBA00031772"/>
    </source>
</evidence>
<evidence type="ECO:0000256" key="18">
    <source>
        <dbReference type="ARBA" id="ARBA00048780"/>
    </source>
</evidence>
<dbReference type="SUPFAM" id="SSF53383">
    <property type="entry name" value="PLP-dependent transferases"/>
    <property type="match status" value="1"/>
</dbReference>
<dbReference type="Pfam" id="PF01053">
    <property type="entry name" value="Cys_Met_Meta_PP"/>
    <property type="match status" value="1"/>
</dbReference>
<evidence type="ECO:0000256" key="3">
    <source>
        <dbReference type="ARBA" id="ARBA00009077"/>
    </source>
</evidence>
<keyword evidence="6 19" id="KW-0663">Pyridoxal phosphate</keyword>
<evidence type="ECO:0000256" key="5">
    <source>
        <dbReference type="ARBA" id="ARBA00017343"/>
    </source>
</evidence>
<comment type="similarity">
    <text evidence="3 19">Belongs to the trans-sulfuration enzymes family.</text>
</comment>
<keyword evidence="20" id="KW-1133">Transmembrane helix</keyword>
<evidence type="ECO:0000256" key="19">
    <source>
        <dbReference type="RuleBase" id="RU362118"/>
    </source>
</evidence>
<protein>
    <recommendedName>
        <fullName evidence="5">Cystathionine gamma-lyase</fullName>
        <ecNumber evidence="4">4.4.1.1</ecNumber>
        <ecNumber evidence="12">4.4.1.2</ecNumber>
    </recommendedName>
    <alternativeName>
        <fullName evidence="14">Cysteine desulfhydrase</fullName>
    </alternativeName>
    <alternativeName>
        <fullName evidence="9">Cysteine-protein sulfhydrase</fullName>
    </alternativeName>
    <alternativeName>
        <fullName evidence="8">Gamma-cystathionase</fullName>
    </alternativeName>
    <alternativeName>
        <fullName evidence="13">Homocysteine desulfhydrase</fullName>
    </alternativeName>
</protein>
<comment type="pathway">
    <text evidence="2">Amino-acid biosynthesis; L-cysteine biosynthesis; L-cysteine from L-homocysteine and L-serine: step 2/2.</text>
</comment>
<evidence type="ECO:0000313" key="22">
    <source>
        <dbReference type="RefSeq" id="XP_054940497.1"/>
    </source>
</evidence>
<evidence type="ECO:0000256" key="16">
    <source>
        <dbReference type="ARBA" id="ARBA00047477"/>
    </source>
</evidence>
<reference evidence="22" key="1">
    <citation type="submission" date="2025-08" db="UniProtKB">
        <authorList>
            <consortium name="RefSeq"/>
        </authorList>
    </citation>
    <scope>IDENTIFICATION</scope>
    <source>
        <tissue evidence="22">Muscle</tissue>
    </source>
</reference>
<dbReference type="PANTHER" id="PTHR11808">
    <property type="entry name" value="TRANS-SULFURATION ENZYME FAMILY MEMBER"/>
    <property type="match status" value="1"/>
</dbReference>
<comment type="catalytic activity">
    <reaction evidence="17">
        <text>L-selenocystathionine + H2O = L-selenocysteine + 2-oxobutanoate + NH4(+)</text>
        <dbReference type="Rhea" id="RHEA:31151"/>
        <dbReference type="ChEBI" id="CHEBI:15377"/>
        <dbReference type="ChEBI" id="CHEBI:16763"/>
        <dbReference type="ChEBI" id="CHEBI:28938"/>
        <dbReference type="ChEBI" id="CHEBI:57843"/>
        <dbReference type="ChEBI" id="CHEBI:62226"/>
    </reaction>
    <physiologicalReaction direction="left-to-right" evidence="17">
        <dbReference type="Rhea" id="RHEA:31152"/>
    </physiologicalReaction>
</comment>
<dbReference type="GeneID" id="102994300"/>
<evidence type="ECO:0000313" key="21">
    <source>
        <dbReference type="Proteomes" id="UP000248484"/>
    </source>
</evidence>
<dbReference type="InterPro" id="IPR015421">
    <property type="entry name" value="PyrdxlP-dep_Trfase_major"/>
</dbReference>
<evidence type="ECO:0000256" key="12">
    <source>
        <dbReference type="ARBA" id="ARBA00047175"/>
    </source>
</evidence>
<evidence type="ECO:0000256" key="10">
    <source>
        <dbReference type="ARBA" id="ARBA00045076"/>
    </source>
</evidence>
<dbReference type="RefSeq" id="XP_054940497.1">
    <property type="nucleotide sequence ID" value="XM_055084522.1"/>
</dbReference>
<comment type="catalytic activity">
    <reaction evidence="16">
        <text>L,L-cystathionine + H2O = 2-oxobutanoate + L-cysteine + NH4(+)</text>
        <dbReference type="Rhea" id="RHEA:14005"/>
        <dbReference type="ChEBI" id="CHEBI:15377"/>
        <dbReference type="ChEBI" id="CHEBI:16763"/>
        <dbReference type="ChEBI" id="CHEBI:28938"/>
        <dbReference type="ChEBI" id="CHEBI:35235"/>
        <dbReference type="ChEBI" id="CHEBI:58161"/>
        <dbReference type="EC" id="4.4.1.1"/>
    </reaction>
    <physiologicalReaction direction="left-to-right" evidence="16">
        <dbReference type="Rhea" id="RHEA:14006"/>
    </physiologicalReaction>
</comment>
<comment type="subunit">
    <text evidence="11">Homotetramer. Interacts with CALM in a calcium-dependent manner.</text>
</comment>
<feature type="transmembrane region" description="Helical" evidence="20">
    <location>
        <begin position="297"/>
        <end position="319"/>
    </location>
</feature>
<organism evidence="21 22">
    <name type="scientific">Physeter macrocephalus</name>
    <name type="common">Sperm whale</name>
    <name type="synonym">Physeter catodon</name>
    <dbReference type="NCBI Taxonomy" id="9755"/>
    <lineage>
        <taxon>Eukaryota</taxon>
        <taxon>Metazoa</taxon>
        <taxon>Chordata</taxon>
        <taxon>Craniata</taxon>
        <taxon>Vertebrata</taxon>
        <taxon>Euteleostomi</taxon>
        <taxon>Mammalia</taxon>
        <taxon>Eutheria</taxon>
        <taxon>Laurasiatheria</taxon>
        <taxon>Artiodactyla</taxon>
        <taxon>Whippomorpha</taxon>
        <taxon>Cetacea</taxon>
        <taxon>Odontoceti</taxon>
        <taxon>Physeteridae</taxon>
        <taxon>Physeter</taxon>
    </lineage>
</organism>
<evidence type="ECO:0000256" key="11">
    <source>
        <dbReference type="ARBA" id="ARBA00046537"/>
    </source>
</evidence>
<dbReference type="EC" id="4.4.1.1" evidence="4"/>
<evidence type="ECO:0000256" key="7">
    <source>
        <dbReference type="ARBA" id="ARBA00023192"/>
    </source>
</evidence>
<sequence>MQEKDASPHGFLPRFQHFATQAIHVGQEPEQWTSQAVVPPISLSTTFKQGAPGRHLGFEYSRSGNPTRNCLEKAVAALDGAKYSLAFASGLAATVTVTHLLKAGDQIICMDDVYGGTNRYFRQVATEFGLKISFVDCSKTKLLEAAITPETKLVWIETPTNPILKMIDIEACAHTVHKHGDIILVVDNTFMSAYFQRPLALGADICMYSATKYMNGHSDVVMGLVSLNSERLHDRLRFLQNCSGRAGSAAMAHGPRRSAACGILPDRGANPVPLHRQADAQPLRHQGSPPLFFLKKYIYLFIYLFLAVLGLRCCAWAFSSCGEQGLLFVAVHGLLIAVASLVAEHGF</sequence>
<dbReference type="InterPro" id="IPR054542">
    <property type="entry name" value="Cys_met_metab_PP"/>
</dbReference>
<dbReference type="CTD" id="1491"/>
<comment type="catalytic activity">
    <reaction evidence="18">
        <text>L-homocysteine + H2O = 2-oxobutanoate + hydrogen sulfide + NH4(+) + H(+)</text>
        <dbReference type="Rhea" id="RHEA:14501"/>
        <dbReference type="ChEBI" id="CHEBI:15377"/>
        <dbReference type="ChEBI" id="CHEBI:15378"/>
        <dbReference type="ChEBI" id="CHEBI:16763"/>
        <dbReference type="ChEBI" id="CHEBI:28938"/>
        <dbReference type="ChEBI" id="CHEBI:29919"/>
        <dbReference type="ChEBI" id="CHEBI:58199"/>
        <dbReference type="EC" id="4.4.1.2"/>
    </reaction>
    <physiologicalReaction direction="left-to-right" evidence="18">
        <dbReference type="Rhea" id="RHEA:14502"/>
    </physiologicalReaction>
</comment>
<dbReference type="PANTHER" id="PTHR11808:SF15">
    <property type="entry name" value="CYSTATHIONINE GAMMA-LYASE"/>
    <property type="match status" value="1"/>
</dbReference>
<accession>A0A9W2WMU5</accession>
<keyword evidence="7" id="KW-0198">Cysteine biosynthesis</keyword>
<dbReference type="GO" id="GO:0005737">
    <property type="term" value="C:cytoplasm"/>
    <property type="evidence" value="ECO:0007669"/>
    <property type="project" value="TreeGrafter"/>
</dbReference>
<dbReference type="Gene3D" id="3.40.640.10">
    <property type="entry name" value="Type I PLP-dependent aspartate aminotransferase-like (Major domain)"/>
    <property type="match status" value="1"/>
</dbReference>
<evidence type="ECO:0000256" key="15">
    <source>
        <dbReference type="ARBA" id="ARBA00047376"/>
    </source>
</evidence>
<evidence type="ECO:0000256" key="17">
    <source>
        <dbReference type="ARBA" id="ARBA00048625"/>
    </source>
</evidence>
<comment type="cofactor">
    <cofactor evidence="1 19">
        <name>pyridoxal 5'-phosphate</name>
        <dbReference type="ChEBI" id="CHEBI:597326"/>
    </cofactor>
</comment>
<keyword evidence="20" id="KW-0472">Membrane</keyword>
<evidence type="ECO:0000256" key="2">
    <source>
        <dbReference type="ARBA" id="ARBA00005038"/>
    </source>
</evidence>
<comment type="catalytic activity">
    <reaction evidence="15">
        <text>L-cysteine + H2O = hydrogen sulfide + pyruvate + NH4(+) + H(+)</text>
        <dbReference type="Rhea" id="RHEA:24931"/>
        <dbReference type="ChEBI" id="CHEBI:15361"/>
        <dbReference type="ChEBI" id="CHEBI:15377"/>
        <dbReference type="ChEBI" id="CHEBI:15378"/>
        <dbReference type="ChEBI" id="CHEBI:28938"/>
        <dbReference type="ChEBI" id="CHEBI:29919"/>
        <dbReference type="ChEBI" id="CHEBI:35235"/>
        <dbReference type="EC" id="4.4.1.1"/>
    </reaction>
    <physiologicalReaction direction="left-to-right" evidence="15">
        <dbReference type="Rhea" id="RHEA:24932"/>
    </physiologicalReaction>
</comment>